<evidence type="ECO:0000256" key="4">
    <source>
        <dbReference type="ARBA" id="ARBA00022741"/>
    </source>
</evidence>
<evidence type="ECO:0000256" key="7">
    <source>
        <dbReference type="ARBA" id="ARBA00023146"/>
    </source>
</evidence>
<comment type="catalytic activity">
    <reaction evidence="8">
        <text>tRNA(Gly) + glycine + ATP = glycyl-tRNA(Gly) + AMP + diphosphate</text>
        <dbReference type="Rhea" id="RHEA:16013"/>
        <dbReference type="Rhea" id="RHEA-COMP:9664"/>
        <dbReference type="Rhea" id="RHEA-COMP:9683"/>
        <dbReference type="ChEBI" id="CHEBI:30616"/>
        <dbReference type="ChEBI" id="CHEBI:33019"/>
        <dbReference type="ChEBI" id="CHEBI:57305"/>
        <dbReference type="ChEBI" id="CHEBI:78442"/>
        <dbReference type="ChEBI" id="CHEBI:78522"/>
        <dbReference type="ChEBI" id="CHEBI:456215"/>
        <dbReference type="EC" id="6.1.1.14"/>
    </reaction>
</comment>
<organism evidence="10 11">
    <name type="scientific">Coprobacter fastidiosus</name>
    <dbReference type="NCBI Taxonomy" id="1099853"/>
    <lineage>
        <taxon>Bacteria</taxon>
        <taxon>Pseudomonadati</taxon>
        <taxon>Bacteroidota</taxon>
        <taxon>Bacteroidia</taxon>
        <taxon>Bacteroidales</taxon>
        <taxon>Barnesiellaceae</taxon>
        <taxon>Coprobacter</taxon>
    </lineage>
</organism>
<dbReference type="InterPro" id="IPR006195">
    <property type="entry name" value="aa-tRNA-synth_II"/>
</dbReference>
<feature type="binding site" evidence="8">
    <location>
        <begin position="332"/>
        <end position="333"/>
    </location>
    <ligand>
        <name>ATP</name>
        <dbReference type="ChEBI" id="CHEBI:30616"/>
    </ligand>
</feature>
<comment type="similarity">
    <text evidence="1 8">Belongs to the class-II aminoacyl-tRNA synthetase family.</text>
</comment>
<dbReference type="AlphaFoldDB" id="A0A316REJ5"/>
<evidence type="ECO:0000256" key="2">
    <source>
        <dbReference type="ARBA" id="ARBA00022490"/>
    </source>
</evidence>
<dbReference type="GO" id="GO:0015966">
    <property type="term" value="P:diadenosine tetraphosphate biosynthetic process"/>
    <property type="evidence" value="ECO:0007669"/>
    <property type="project" value="UniProtKB-ARBA"/>
</dbReference>
<dbReference type="InterPro" id="IPR002315">
    <property type="entry name" value="tRNA-synt_gly"/>
</dbReference>
<dbReference type="SUPFAM" id="SSF55681">
    <property type="entry name" value="Class II aaRS and biotin synthetases"/>
    <property type="match status" value="1"/>
</dbReference>
<dbReference type="PROSITE" id="PS50862">
    <property type="entry name" value="AA_TRNA_LIGASE_II"/>
    <property type="match status" value="1"/>
</dbReference>
<dbReference type="PANTHER" id="PTHR10745">
    <property type="entry name" value="GLYCYL-TRNA SYNTHETASE/DNA POLYMERASE SUBUNIT GAMMA-2"/>
    <property type="match status" value="1"/>
</dbReference>
<dbReference type="GO" id="GO:1990742">
    <property type="term" value="C:microvesicle"/>
    <property type="evidence" value="ECO:0007669"/>
    <property type="project" value="UniProtKB-ARBA"/>
</dbReference>
<evidence type="ECO:0000256" key="3">
    <source>
        <dbReference type="ARBA" id="ARBA00022598"/>
    </source>
</evidence>
<comment type="caution">
    <text evidence="10">The sequence shown here is derived from an EMBL/GenBank/DDBJ whole genome shotgun (WGS) entry which is preliminary data.</text>
</comment>
<comment type="subcellular location">
    <subcellularLocation>
        <location evidence="8">Cytoplasm</location>
    </subcellularLocation>
</comment>
<feature type="domain" description="Aminoacyl-transfer RNA synthetases class-II family profile" evidence="9">
    <location>
        <begin position="151"/>
        <end position="418"/>
    </location>
</feature>
<evidence type="ECO:0000256" key="1">
    <source>
        <dbReference type="ARBA" id="ARBA00008226"/>
    </source>
</evidence>
<accession>A0A316REJ5</accession>
<feature type="binding site" evidence="8">
    <location>
        <begin position="260"/>
        <end position="265"/>
    </location>
    <ligand>
        <name>ATP</name>
        <dbReference type="ChEBI" id="CHEBI:30616"/>
    </ligand>
</feature>
<dbReference type="GO" id="GO:0005524">
    <property type="term" value="F:ATP binding"/>
    <property type="evidence" value="ECO:0007669"/>
    <property type="project" value="UniProtKB-UniRule"/>
</dbReference>
<dbReference type="Pfam" id="PF03129">
    <property type="entry name" value="HGTP_anticodon"/>
    <property type="match status" value="1"/>
</dbReference>
<evidence type="ECO:0000256" key="6">
    <source>
        <dbReference type="ARBA" id="ARBA00022917"/>
    </source>
</evidence>
<dbReference type="GeneID" id="92929242"/>
<dbReference type="InterPro" id="IPR022961">
    <property type="entry name" value="Gly_tRNA_ligase_bac"/>
</dbReference>
<protein>
    <recommendedName>
        <fullName evidence="8">Glycine--tRNA ligase</fullName>
        <ecNumber evidence="8">6.1.1.14</ecNumber>
    </recommendedName>
    <alternativeName>
        <fullName evidence="8">Glycyl-tRNA synthetase</fullName>
        <shortName evidence="8">GlyRS</shortName>
    </alternativeName>
</protein>
<evidence type="ECO:0000313" key="10">
    <source>
        <dbReference type="EMBL" id="HBJ09186.1"/>
    </source>
</evidence>
<dbReference type="GO" id="GO:0006426">
    <property type="term" value="P:glycyl-tRNA aminoacylation"/>
    <property type="evidence" value="ECO:0007669"/>
    <property type="project" value="UniProtKB-UniRule"/>
</dbReference>
<dbReference type="NCBIfam" id="TIGR00389">
    <property type="entry name" value="glyS_dimeric"/>
    <property type="match status" value="1"/>
</dbReference>
<dbReference type="SUPFAM" id="SSF52954">
    <property type="entry name" value="Class II aaRS ABD-related"/>
    <property type="match status" value="1"/>
</dbReference>
<dbReference type="InterPro" id="IPR033731">
    <property type="entry name" value="GlyRS-like_core"/>
</dbReference>
<dbReference type="EMBL" id="DNWC01000123">
    <property type="protein sequence ID" value="HBJ09186.1"/>
    <property type="molecule type" value="Genomic_DNA"/>
</dbReference>
<keyword evidence="7 8" id="KW-0030">Aminoacyl-tRNA synthetase</keyword>
<dbReference type="CDD" id="cd00858">
    <property type="entry name" value="GlyRS_anticodon"/>
    <property type="match status" value="1"/>
</dbReference>
<dbReference type="Gene3D" id="3.30.930.10">
    <property type="entry name" value="Bira Bifunctional Protein, Domain 2"/>
    <property type="match status" value="1"/>
</dbReference>
<gene>
    <name evidence="8" type="primary">glyQS</name>
    <name evidence="10" type="ORF">DDY73_09300</name>
</gene>
<dbReference type="InterPro" id="IPR045864">
    <property type="entry name" value="aa-tRNA-synth_II/BPL/LPL"/>
</dbReference>
<feature type="binding site" evidence="8">
    <location>
        <position position="101"/>
    </location>
    <ligand>
        <name>substrate</name>
    </ligand>
</feature>
<keyword evidence="3 8" id="KW-0436">Ligase</keyword>
<dbReference type="RefSeq" id="WP_009319174.1">
    <property type="nucleotide sequence ID" value="NZ_AP028032.1"/>
</dbReference>
<evidence type="ECO:0000256" key="5">
    <source>
        <dbReference type="ARBA" id="ARBA00022840"/>
    </source>
</evidence>
<keyword evidence="6 8" id="KW-0648">Protein biosynthesis</keyword>
<keyword evidence="2 8" id="KW-0963">Cytoplasm</keyword>
<dbReference type="NCBIfam" id="NF003211">
    <property type="entry name" value="PRK04173.1"/>
    <property type="match status" value="1"/>
</dbReference>
<dbReference type="GO" id="GO:0005737">
    <property type="term" value="C:cytoplasm"/>
    <property type="evidence" value="ECO:0007669"/>
    <property type="project" value="UniProtKB-SubCell"/>
</dbReference>
<dbReference type="InterPro" id="IPR027031">
    <property type="entry name" value="Gly-tRNA_synthase/POLG2"/>
</dbReference>
<evidence type="ECO:0000259" key="9">
    <source>
        <dbReference type="PROSITE" id="PS50862"/>
    </source>
</evidence>
<dbReference type="FunFam" id="3.30.40.230:FF:000003">
    <property type="entry name" value="Glycine--tRNA ligase"/>
    <property type="match status" value="1"/>
</dbReference>
<dbReference type="Pfam" id="PF00587">
    <property type="entry name" value="tRNA-synt_2b"/>
    <property type="match status" value="1"/>
</dbReference>
<dbReference type="InterPro" id="IPR002314">
    <property type="entry name" value="aa-tRNA-synt_IIb"/>
</dbReference>
<feature type="binding site" evidence="8">
    <location>
        <position position="218"/>
    </location>
    <ligand>
        <name>substrate</name>
    </ligand>
</feature>
<comment type="function">
    <text evidence="8">Catalyzes the attachment of glycine to tRNA(Gly).</text>
</comment>
<name>A0A316REJ5_9BACT</name>
<dbReference type="PRINTS" id="PR01043">
    <property type="entry name" value="TRNASYNTHGLY"/>
</dbReference>
<feature type="binding site" evidence="8">
    <location>
        <begin position="376"/>
        <end position="379"/>
    </location>
    <ligand>
        <name>ATP</name>
        <dbReference type="ChEBI" id="CHEBI:30616"/>
    </ligand>
</feature>
<keyword evidence="5 8" id="KW-0067">ATP-binding</keyword>
<keyword evidence="4 8" id="KW-0547">Nucleotide-binding</keyword>
<feature type="binding site" evidence="8">
    <location>
        <begin position="372"/>
        <end position="376"/>
    </location>
    <ligand>
        <name>substrate</name>
    </ligand>
</feature>
<dbReference type="GO" id="GO:0004820">
    <property type="term" value="F:glycine-tRNA ligase activity"/>
    <property type="evidence" value="ECO:0007669"/>
    <property type="project" value="UniProtKB-UniRule"/>
</dbReference>
<dbReference type="EC" id="6.1.1.14" evidence="8"/>
<reference evidence="10 11" key="1">
    <citation type="journal article" date="2018" name="Nat. Biotechnol.">
        <title>A standardized bacterial taxonomy based on genome phylogeny substantially revises the tree of life.</title>
        <authorList>
            <person name="Parks D.H."/>
            <person name="Chuvochina M."/>
            <person name="Waite D.W."/>
            <person name="Rinke C."/>
            <person name="Skarshewski A."/>
            <person name="Chaumeil P.A."/>
            <person name="Hugenholtz P."/>
        </authorList>
    </citation>
    <scope>NUCLEOTIDE SEQUENCE [LARGE SCALE GENOMIC DNA]</scope>
    <source>
        <strain evidence="10">UBA11482</strain>
    </source>
</reference>
<dbReference type="Gene3D" id="3.40.50.800">
    <property type="entry name" value="Anticodon-binding domain"/>
    <property type="match status" value="1"/>
</dbReference>
<comment type="subunit">
    <text evidence="8">Homodimer.</text>
</comment>
<dbReference type="CDD" id="cd00774">
    <property type="entry name" value="GlyRS-like_core"/>
    <property type="match status" value="1"/>
</dbReference>
<dbReference type="Proteomes" id="UP000262954">
    <property type="component" value="Unassembled WGS sequence"/>
</dbReference>
<dbReference type="GO" id="GO:0070062">
    <property type="term" value="C:extracellular exosome"/>
    <property type="evidence" value="ECO:0007669"/>
    <property type="project" value="UniProtKB-ARBA"/>
</dbReference>
<feature type="binding site" evidence="8">
    <location>
        <begin position="250"/>
        <end position="252"/>
    </location>
    <ligand>
        <name>ATP</name>
        <dbReference type="ChEBI" id="CHEBI:30616"/>
    </ligand>
</feature>
<dbReference type="GO" id="GO:0004081">
    <property type="term" value="F:bis(5'-nucleosyl)-tetraphosphatase (asymmetrical) activity"/>
    <property type="evidence" value="ECO:0007669"/>
    <property type="project" value="UniProtKB-ARBA"/>
</dbReference>
<evidence type="ECO:0000256" key="8">
    <source>
        <dbReference type="HAMAP-Rule" id="MF_00253"/>
    </source>
</evidence>
<proteinExistence type="inferred from homology"/>
<sequence>MAQQEDVFKKLVSHCKEYGFVFPSSEIYDGLAAVYDYGQMGVELKNNIKKYWWDSMVLLHENIVGIDSAIFMHPTIWKASGHVDAFNDPLIDNKDSKKRYRADVLIEDQLAKMDEKIEKEVEKAAKRFGESFDEALFRQTNPRVQEHVAKREELHSRFAKAMNDNNLEELRQIILDYEIVCPISGTKNWTDVRQFNLMFSTEMGSTSDGAMKVYLRPETAQGIFVNYLNVQKTGRMRIPFGIAQIGKAFRNEIVARQFIFRMREFEQMEMQFFVRPGQELEWFKTWKEIRLKWHKALGLGDHKYRFHDHDKLAHYANAATDIEFEMPFGFKEVEGIHSRTNFDLGSHEKYSGKKLQYFDPELNESYTPYVIETSIGVDRMFLSIMAAAYCEEKLENGESRVVLKLPAPLAPVKLAVLPLVKKDGLPEKAREIIDTLKFDFKCQYDEKDSIGKRYRRQDAIGTPFCVTVDHDSLQDNMVTIRHRDTMEQQRVPIDQLAQIIGEQVSLKSLLKKIVEK</sequence>
<dbReference type="FunFam" id="3.40.50.800:FF:000002">
    <property type="entry name" value="Glycine--tRNA ligase"/>
    <property type="match status" value="1"/>
</dbReference>
<dbReference type="PANTHER" id="PTHR10745:SF8">
    <property type="entry name" value="DNA POLYMERASE SUBUNIT GAMMA-2, MITOCHONDRIAL"/>
    <property type="match status" value="1"/>
</dbReference>
<dbReference type="InterPro" id="IPR036621">
    <property type="entry name" value="Anticodon-bd_dom_sf"/>
</dbReference>
<dbReference type="Gene3D" id="3.30.40.230">
    <property type="match status" value="1"/>
</dbReference>
<dbReference type="InterPro" id="IPR004154">
    <property type="entry name" value="Anticodon-bd"/>
</dbReference>
<feature type="binding site" evidence="8">
    <location>
        <begin position="265"/>
        <end position="269"/>
    </location>
    <ligand>
        <name>substrate</name>
    </ligand>
</feature>
<dbReference type="HAMAP" id="MF_00253_B">
    <property type="entry name" value="Gly_tRNA_synth_B"/>
    <property type="match status" value="1"/>
</dbReference>
<evidence type="ECO:0000313" key="11">
    <source>
        <dbReference type="Proteomes" id="UP000262954"/>
    </source>
</evidence>